<dbReference type="OrthoDB" id="2986975at2759"/>
<dbReference type="EMBL" id="KN833809">
    <property type="protein sequence ID" value="KIK18271.1"/>
    <property type="molecule type" value="Genomic_DNA"/>
</dbReference>
<sequence>TRTTKLMDLEQSIVPMEPAMRTFWIEVQCNSKNIVHSVHHGQFLMTPVYAFMDYRSQGQTLPYVIVDIATPPSSSLNLFNLYVALSRSSSRSSIHLLQEFDNEVFQKSHCNELLLEDERLE</sequence>
<feature type="non-terminal residue" evidence="1">
    <location>
        <position position="1"/>
    </location>
</feature>
<evidence type="ECO:0000313" key="2">
    <source>
        <dbReference type="Proteomes" id="UP000054018"/>
    </source>
</evidence>
<reference evidence="2" key="2">
    <citation type="submission" date="2015-01" db="EMBL/GenBank/DDBJ databases">
        <title>Evolutionary Origins and Diversification of the Mycorrhizal Mutualists.</title>
        <authorList>
            <consortium name="DOE Joint Genome Institute"/>
            <consortium name="Mycorrhizal Genomics Consortium"/>
            <person name="Kohler A."/>
            <person name="Kuo A."/>
            <person name="Nagy L.G."/>
            <person name="Floudas D."/>
            <person name="Copeland A."/>
            <person name="Barry K.W."/>
            <person name="Cichocki N."/>
            <person name="Veneault-Fourrey C."/>
            <person name="LaButti K."/>
            <person name="Lindquist E.A."/>
            <person name="Lipzen A."/>
            <person name="Lundell T."/>
            <person name="Morin E."/>
            <person name="Murat C."/>
            <person name="Riley R."/>
            <person name="Ohm R."/>
            <person name="Sun H."/>
            <person name="Tunlid A."/>
            <person name="Henrissat B."/>
            <person name="Grigoriev I.V."/>
            <person name="Hibbett D.S."/>
            <person name="Martin F."/>
        </authorList>
    </citation>
    <scope>NUCLEOTIDE SEQUENCE [LARGE SCALE GENOMIC DNA]</scope>
    <source>
        <strain evidence="2">441</strain>
    </source>
</reference>
<dbReference type="InterPro" id="IPR027417">
    <property type="entry name" value="P-loop_NTPase"/>
</dbReference>
<dbReference type="STRING" id="765257.A0A0C9YNE8"/>
<name>A0A0C9YNE8_9AGAM</name>
<reference evidence="1 2" key="1">
    <citation type="submission" date="2014-04" db="EMBL/GenBank/DDBJ databases">
        <authorList>
            <consortium name="DOE Joint Genome Institute"/>
            <person name="Kuo A."/>
            <person name="Kohler A."/>
            <person name="Costa M.D."/>
            <person name="Nagy L.G."/>
            <person name="Floudas D."/>
            <person name="Copeland A."/>
            <person name="Barry K.W."/>
            <person name="Cichocki N."/>
            <person name="Veneault-Fourrey C."/>
            <person name="LaButti K."/>
            <person name="Lindquist E.A."/>
            <person name="Lipzen A."/>
            <person name="Lundell T."/>
            <person name="Morin E."/>
            <person name="Murat C."/>
            <person name="Sun H."/>
            <person name="Tunlid A."/>
            <person name="Henrissat B."/>
            <person name="Grigoriev I.V."/>
            <person name="Hibbett D.S."/>
            <person name="Martin F."/>
            <person name="Nordberg H.P."/>
            <person name="Cantor M.N."/>
            <person name="Hua S.X."/>
        </authorList>
    </citation>
    <scope>NUCLEOTIDE SEQUENCE [LARGE SCALE GENOMIC DNA]</scope>
    <source>
        <strain evidence="1 2">441</strain>
    </source>
</reference>
<protein>
    <submittedName>
        <fullName evidence="1">Uncharacterized protein</fullName>
    </submittedName>
</protein>
<dbReference type="AlphaFoldDB" id="A0A0C9YNE8"/>
<dbReference type="HOGENOM" id="CLU_001324_7_0_1"/>
<gene>
    <name evidence="1" type="ORF">PISMIDRAFT_73187</name>
</gene>
<dbReference type="SUPFAM" id="SSF52540">
    <property type="entry name" value="P-loop containing nucleoside triphosphate hydrolases"/>
    <property type="match status" value="1"/>
</dbReference>
<accession>A0A0C9YNE8</accession>
<dbReference type="Proteomes" id="UP000054018">
    <property type="component" value="Unassembled WGS sequence"/>
</dbReference>
<keyword evidence="2" id="KW-1185">Reference proteome</keyword>
<proteinExistence type="predicted"/>
<feature type="non-terminal residue" evidence="1">
    <location>
        <position position="121"/>
    </location>
</feature>
<evidence type="ECO:0000313" key="1">
    <source>
        <dbReference type="EMBL" id="KIK18271.1"/>
    </source>
</evidence>
<organism evidence="1 2">
    <name type="scientific">Pisolithus microcarpus 441</name>
    <dbReference type="NCBI Taxonomy" id="765257"/>
    <lineage>
        <taxon>Eukaryota</taxon>
        <taxon>Fungi</taxon>
        <taxon>Dikarya</taxon>
        <taxon>Basidiomycota</taxon>
        <taxon>Agaricomycotina</taxon>
        <taxon>Agaricomycetes</taxon>
        <taxon>Agaricomycetidae</taxon>
        <taxon>Boletales</taxon>
        <taxon>Sclerodermatineae</taxon>
        <taxon>Pisolithaceae</taxon>
        <taxon>Pisolithus</taxon>
    </lineage>
</organism>